<keyword evidence="3" id="KW-0645">Protease</keyword>
<dbReference type="Pfam" id="PF10275">
    <property type="entry name" value="Peptidase_C65"/>
    <property type="match status" value="1"/>
</dbReference>
<sequence>MEPKMPGFGDFSPVSYQLPDPLDLRVQVTEETDLRSLTPAQLYELNQNYLDDTVPSSQPPISELAPLSTLRTEYEGSSGSFIKQIDFLIQQGYEGIRRSRGDGDCFYRSLIFAYIERIFSQEDRKVAVDSSVSTLQDFLPRLREVGFKDMVVDESYEIPRDLIRGIIDPEPVSMSTNGTTLTPAHLLREFQDESTSKYLVTFMRMITSTQIQGEPETYEPFLTHPDTGETMGVKDFCRIVVEVLGKEADHVQLTALSQALKVNLKIAYLDGRSQDGRVEFVSFNYASDGKETPLTLIYRPGHYDILDRRSSEPLPINPSP</sequence>
<comment type="catalytic activity">
    <reaction evidence="1">
        <text>Thiol-dependent hydrolysis of ester, thioester, amide, peptide and isopeptide bonds formed by the C-terminal Gly of ubiquitin (a 76-residue protein attached to proteins as an intracellular targeting signal).</text>
        <dbReference type="EC" id="3.4.19.12"/>
    </reaction>
</comment>
<comment type="caution">
    <text evidence="8">The sequence shown here is derived from an EMBL/GenBank/DDBJ whole genome shotgun (WGS) entry which is preliminary data.</text>
</comment>
<keyword evidence="5" id="KW-0378">Hydrolase</keyword>
<dbReference type="Gene3D" id="1.20.1300.20">
    <property type="entry name" value="Peptidase C65 Otubain, subdomain 2"/>
    <property type="match status" value="1"/>
</dbReference>
<protein>
    <recommendedName>
        <fullName evidence="2">ubiquitinyl hydrolase 1</fullName>
        <ecNumber evidence="2">3.4.19.12</ecNumber>
    </recommendedName>
</protein>
<dbReference type="GO" id="GO:0006508">
    <property type="term" value="P:proteolysis"/>
    <property type="evidence" value="ECO:0007669"/>
    <property type="project" value="UniProtKB-KW"/>
</dbReference>
<evidence type="ECO:0000256" key="2">
    <source>
        <dbReference type="ARBA" id="ARBA00012759"/>
    </source>
</evidence>
<dbReference type="InterPro" id="IPR042468">
    <property type="entry name" value="Peptidase_C65_otubain_sub1"/>
</dbReference>
<evidence type="ECO:0000256" key="4">
    <source>
        <dbReference type="ARBA" id="ARBA00022786"/>
    </source>
</evidence>
<organism evidence="8 9">
    <name type="scientific">Russula ochroleuca</name>
    <dbReference type="NCBI Taxonomy" id="152965"/>
    <lineage>
        <taxon>Eukaryota</taxon>
        <taxon>Fungi</taxon>
        <taxon>Dikarya</taxon>
        <taxon>Basidiomycota</taxon>
        <taxon>Agaricomycotina</taxon>
        <taxon>Agaricomycetes</taxon>
        <taxon>Russulales</taxon>
        <taxon>Russulaceae</taxon>
        <taxon>Russula</taxon>
    </lineage>
</organism>
<evidence type="ECO:0000259" key="7">
    <source>
        <dbReference type="PROSITE" id="PS50802"/>
    </source>
</evidence>
<reference evidence="8" key="2">
    <citation type="journal article" date="2020" name="Nat. Commun.">
        <title>Large-scale genome sequencing of mycorrhizal fungi provides insights into the early evolution of symbiotic traits.</title>
        <authorList>
            <person name="Miyauchi S."/>
            <person name="Kiss E."/>
            <person name="Kuo A."/>
            <person name="Drula E."/>
            <person name="Kohler A."/>
            <person name="Sanchez-Garcia M."/>
            <person name="Morin E."/>
            <person name="Andreopoulos B."/>
            <person name="Barry K.W."/>
            <person name="Bonito G."/>
            <person name="Buee M."/>
            <person name="Carver A."/>
            <person name="Chen C."/>
            <person name="Cichocki N."/>
            <person name="Clum A."/>
            <person name="Culley D."/>
            <person name="Crous P.W."/>
            <person name="Fauchery L."/>
            <person name="Girlanda M."/>
            <person name="Hayes R.D."/>
            <person name="Keri Z."/>
            <person name="LaButti K."/>
            <person name="Lipzen A."/>
            <person name="Lombard V."/>
            <person name="Magnuson J."/>
            <person name="Maillard F."/>
            <person name="Murat C."/>
            <person name="Nolan M."/>
            <person name="Ohm R.A."/>
            <person name="Pangilinan J."/>
            <person name="Pereira M.F."/>
            <person name="Perotto S."/>
            <person name="Peter M."/>
            <person name="Pfister S."/>
            <person name="Riley R."/>
            <person name="Sitrit Y."/>
            <person name="Stielow J.B."/>
            <person name="Szollosi G."/>
            <person name="Zifcakova L."/>
            <person name="Stursova M."/>
            <person name="Spatafora J.W."/>
            <person name="Tedersoo L."/>
            <person name="Vaario L.M."/>
            <person name="Yamada A."/>
            <person name="Yan M."/>
            <person name="Wang P."/>
            <person name="Xu J."/>
            <person name="Bruns T."/>
            <person name="Baldrian P."/>
            <person name="Vilgalys R."/>
            <person name="Dunand C."/>
            <person name="Henrissat B."/>
            <person name="Grigoriev I.V."/>
            <person name="Hibbett D."/>
            <person name="Nagy L.G."/>
            <person name="Martin F.M."/>
        </authorList>
    </citation>
    <scope>NUCLEOTIDE SEQUENCE</scope>
    <source>
        <strain evidence="8">Prilba</strain>
    </source>
</reference>
<gene>
    <name evidence="8" type="ORF">DFH94DRAFT_703759</name>
</gene>
<keyword evidence="6" id="KW-0788">Thiol protease</keyword>
<dbReference type="InterPro" id="IPR038765">
    <property type="entry name" value="Papain-like_cys_pep_sf"/>
</dbReference>
<dbReference type="EMBL" id="WHVB01000001">
    <property type="protein sequence ID" value="KAF8487187.1"/>
    <property type="molecule type" value="Genomic_DNA"/>
</dbReference>
<keyword evidence="4" id="KW-0833">Ubl conjugation pathway</keyword>
<dbReference type="GO" id="GO:0043130">
    <property type="term" value="F:ubiquitin binding"/>
    <property type="evidence" value="ECO:0007669"/>
    <property type="project" value="TreeGrafter"/>
</dbReference>
<feature type="domain" description="OTU" evidence="7">
    <location>
        <begin position="94"/>
        <end position="309"/>
    </location>
</feature>
<evidence type="ECO:0000256" key="1">
    <source>
        <dbReference type="ARBA" id="ARBA00000707"/>
    </source>
</evidence>
<evidence type="ECO:0000313" key="9">
    <source>
        <dbReference type="Proteomes" id="UP000759537"/>
    </source>
</evidence>
<accession>A0A9P5N602</accession>
<evidence type="ECO:0000256" key="5">
    <source>
        <dbReference type="ARBA" id="ARBA00022801"/>
    </source>
</evidence>
<dbReference type="InterPro" id="IPR003323">
    <property type="entry name" value="OTU_dom"/>
</dbReference>
<dbReference type="PANTHER" id="PTHR12931">
    <property type="entry name" value="UBIQUITIN THIOLESTERASE PROTEIN OTUB"/>
    <property type="match status" value="1"/>
</dbReference>
<evidence type="ECO:0000313" key="8">
    <source>
        <dbReference type="EMBL" id="KAF8487187.1"/>
    </source>
</evidence>
<dbReference type="PANTHER" id="PTHR12931:SF15">
    <property type="entry name" value="UBIQUITIN THIOESTERASE OTUBAIN-LIKE"/>
    <property type="match status" value="1"/>
</dbReference>
<dbReference type="GO" id="GO:0005634">
    <property type="term" value="C:nucleus"/>
    <property type="evidence" value="ECO:0007669"/>
    <property type="project" value="TreeGrafter"/>
</dbReference>
<dbReference type="PROSITE" id="PS50802">
    <property type="entry name" value="OTU"/>
    <property type="match status" value="1"/>
</dbReference>
<dbReference type="Proteomes" id="UP000759537">
    <property type="component" value="Unassembled WGS sequence"/>
</dbReference>
<reference evidence="8" key="1">
    <citation type="submission" date="2019-10" db="EMBL/GenBank/DDBJ databases">
        <authorList>
            <consortium name="DOE Joint Genome Institute"/>
            <person name="Kuo A."/>
            <person name="Miyauchi S."/>
            <person name="Kiss E."/>
            <person name="Drula E."/>
            <person name="Kohler A."/>
            <person name="Sanchez-Garcia M."/>
            <person name="Andreopoulos B."/>
            <person name="Barry K.W."/>
            <person name="Bonito G."/>
            <person name="Buee M."/>
            <person name="Carver A."/>
            <person name="Chen C."/>
            <person name="Cichocki N."/>
            <person name="Clum A."/>
            <person name="Culley D."/>
            <person name="Crous P.W."/>
            <person name="Fauchery L."/>
            <person name="Girlanda M."/>
            <person name="Hayes R."/>
            <person name="Keri Z."/>
            <person name="LaButti K."/>
            <person name="Lipzen A."/>
            <person name="Lombard V."/>
            <person name="Magnuson J."/>
            <person name="Maillard F."/>
            <person name="Morin E."/>
            <person name="Murat C."/>
            <person name="Nolan M."/>
            <person name="Ohm R."/>
            <person name="Pangilinan J."/>
            <person name="Pereira M."/>
            <person name="Perotto S."/>
            <person name="Peter M."/>
            <person name="Riley R."/>
            <person name="Sitrit Y."/>
            <person name="Stielow B."/>
            <person name="Szollosi G."/>
            <person name="Zifcakova L."/>
            <person name="Stursova M."/>
            <person name="Spatafora J.W."/>
            <person name="Tedersoo L."/>
            <person name="Vaario L.-M."/>
            <person name="Yamada A."/>
            <person name="Yan M."/>
            <person name="Wang P."/>
            <person name="Xu J."/>
            <person name="Bruns T."/>
            <person name="Baldrian P."/>
            <person name="Vilgalys R."/>
            <person name="Henrissat B."/>
            <person name="Grigoriev I.V."/>
            <person name="Hibbett D."/>
            <person name="Nagy L.G."/>
            <person name="Martin F.M."/>
        </authorList>
    </citation>
    <scope>NUCLEOTIDE SEQUENCE</scope>
    <source>
        <strain evidence="8">Prilba</strain>
    </source>
</reference>
<name>A0A9P5N602_9AGAM</name>
<dbReference type="InterPro" id="IPR042467">
    <property type="entry name" value="Peptidase_C65_otubain_sub2"/>
</dbReference>
<proteinExistence type="predicted"/>
<keyword evidence="9" id="KW-1185">Reference proteome</keyword>
<dbReference type="CDD" id="cd22749">
    <property type="entry name" value="Otubain_C65"/>
    <property type="match status" value="1"/>
</dbReference>
<dbReference type="InterPro" id="IPR019400">
    <property type="entry name" value="Peptidase_C65_otubain"/>
</dbReference>
<dbReference type="GO" id="GO:0071108">
    <property type="term" value="P:protein K48-linked deubiquitination"/>
    <property type="evidence" value="ECO:0007669"/>
    <property type="project" value="TreeGrafter"/>
</dbReference>
<dbReference type="OrthoDB" id="18915at2759"/>
<dbReference type="SUPFAM" id="SSF54001">
    <property type="entry name" value="Cysteine proteinases"/>
    <property type="match status" value="1"/>
</dbReference>
<evidence type="ECO:0000256" key="3">
    <source>
        <dbReference type="ARBA" id="ARBA00022670"/>
    </source>
</evidence>
<dbReference type="EC" id="3.4.19.12" evidence="2"/>
<evidence type="ECO:0000256" key="6">
    <source>
        <dbReference type="ARBA" id="ARBA00022807"/>
    </source>
</evidence>
<dbReference type="AlphaFoldDB" id="A0A9P5N602"/>
<dbReference type="Gene3D" id="3.30.200.60">
    <property type="entry name" value="Peptidase C65 Otubain, subdomain 1"/>
    <property type="match status" value="1"/>
</dbReference>
<dbReference type="GO" id="GO:0004843">
    <property type="term" value="F:cysteine-type deubiquitinase activity"/>
    <property type="evidence" value="ECO:0007669"/>
    <property type="project" value="UniProtKB-EC"/>
</dbReference>